<dbReference type="GO" id="GO:0003676">
    <property type="term" value="F:nucleic acid binding"/>
    <property type="evidence" value="ECO:0007669"/>
    <property type="project" value="InterPro"/>
</dbReference>
<evidence type="ECO:0000259" key="1">
    <source>
        <dbReference type="PROSITE" id="PS50879"/>
    </source>
</evidence>
<evidence type="ECO:0000313" key="2">
    <source>
        <dbReference type="EMBL" id="GIX94968.1"/>
    </source>
</evidence>
<feature type="domain" description="RNase H type-1" evidence="1">
    <location>
        <begin position="1"/>
        <end position="31"/>
    </location>
</feature>
<dbReference type="Proteomes" id="UP001054837">
    <property type="component" value="Unassembled WGS sequence"/>
</dbReference>
<gene>
    <name evidence="2" type="ORF">CDAR_293351</name>
</gene>
<keyword evidence="3" id="KW-1185">Reference proteome</keyword>
<evidence type="ECO:0000313" key="3">
    <source>
        <dbReference type="Proteomes" id="UP001054837"/>
    </source>
</evidence>
<comment type="caution">
    <text evidence="2">The sequence shown here is derived from an EMBL/GenBank/DDBJ whole genome shotgun (WGS) entry which is preliminary data.</text>
</comment>
<dbReference type="EMBL" id="BPLQ01002683">
    <property type="protein sequence ID" value="GIX94968.1"/>
    <property type="molecule type" value="Genomic_DNA"/>
</dbReference>
<proteinExistence type="predicted"/>
<dbReference type="PROSITE" id="PS50879">
    <property type="entry name" value="RNASE_H_1"/>
    <property type="match status" value="1"/>
</dbReference>
<dbReference type="GO" id="GO:0004523">
    <property type="term" value="F:RNA-DNA hybrid ribonuclease activity"/>
    <property type="evidence" value="ECO:0007669"/>
    <property type="project" value="InterPro"/>
</dbReference>
<accession>A0AAV4PFZ9</accession>
<name>A0AAV4PFZ9_9ARAC</name>
<sequence length="96" mass="10973">MGGGIILQWISSHIGIPGNEEVDAFANSALFLSEHHSPLFLRNCKSLIKTKFNDRRKLRYNNITAGKRWECILQDENRILLNFSRKIRAACFVDGP</sequence>
<organism evidence="2 3">
    <name type="scientific">Caerostris darwini</name>
    <dbReference type="NCBI Taxonomy" id="1538125"/>
    <lineage>
        <taxon>Eukaryota</taxon>
        <taxon>Metazoa</taxon>
        <taxon>Ecdysozoa</taxon>
        <taxon>Arthropoda</taxon>
        <taxon>Chelicerata</taxon>
        <taxon>Arachnida</taxon>
        <taxon>Araneae</taxon>
        <taxon>Araneomorphae</taxon>
        <taxon>Entelegynae</taxon>
        <taxon>Araneoidea</taxon>
        <taxon>Araneidae</taxon>
        <taxon>Caerostris</taxon>
    </lineage>
</organism>
<dbReference type="InterPro" id="IPR002156">
    <property type="entry name" value="RNaseH_domain"/>
</dbReference>
<dbReference type="AlphaFoldDB" id="A0AAV4PFZ9"/>
<reference evidence="2 3" key="1">
    <citation type="submission" date="2021-06" db="EMBL/GenBank/DDBJ databases">
        <title>Caerostris darwini draft genome.</title>
        <authorList>
            <person name="Kono N."/>
            <person name="Arakawa K."/>
        </authorList>
    </citation>
    <scope>NUCLEOTIDE SEQUENCE [LARGE SCALE GENOMIC DNA]</scope>
</reference>
<protein>
    <recommendedName>
        <fullName evidence="1">RNase H type-1 domain-containing protein</fullName>
    </recommendedName>
</protein>